<sequence>MPSRKRAQVSTDSEESDGSNQPAMSSSRKRQRTNSESSTDSGSPISSGDVTNAANSLLAVNDDALLDDEDELELRQTQIIQEKYSHLMDESNVPAEHGILERVECYNFMCHDHFYVELGPLINFIVGKNGSGKSAILTAITLCLGGKASATNRGQSLKNFIKEGKENSTIIVRIKNQGDGAYMSDDFGKTIIVERHFSRSGASGFKIKSENGRIVSTKKGELDAITDYFSLQIENPMNVLSQDMARQFLSTSSPAEKYKFFVKGVQLEQLDNDYRLVEESLDSIEEKLRTSAQDVHVLQNRKELAKKKLDISDQHDSLRKRIRNIRSQMAWAQVEEQERMEISLTEQIAEAHRKIAEAESHLARFDAAFDGVAEEEIAAGEHSWRAAVAVNEAQDARDKIKEKLDKEVAGCHDLQAEQRQIREYLKAAQSRIQDTQQKVDEENQRLADVSGGGYARKQAEYEQAANDASAAKKEYEEHRQGAARLREDIENAQTDFTEAKAPLEQKKREIGQAENQLRNLTKEGGSRQSGFNVKMPALLKAIQQEQSWESPPVGPIGHHVTLLEPKWSAILERVFGGTLSSFIVSSKNDMKLLFDIMRRVQCNCPIFIGSGGRLDTSAHEPDSQYNTVLRTLQIDNELVRRQLIINHGIEQMLLIEDVNEASAVLFDGARPRNVKRCYSIDPKDRRRGLHLSYSRAGEPSQAPVMGWTDGPRMKSDVALQINAQRDIIADLQRQQNDIEQSLVTARSRVEACKQALVRHARTEKDLQIQMQRMEDHAEELRDALDKENAEDGRIDALQAALKEAEDEKQLNEGSYKDSEAAMKAAWQAVKEIRRELSAKDSNLDTLREKLHVAESEQNLVKTKQAKILDEKNEAIRLINQDKQTKTAIEARREAVKARVIEYNEKAGLVSSRVPVDEGETPSSLDKKLDKLSRDLDRYNLELGSSREEIAAEATKTAATYDRALQQLEQFSALSQALKDTLQNRKKRWEIFRSHISSRAKAQFTYLLSERSFRGRLLADHTNKLLDLQVEPDITKDDSTGRGAKTLSGGEKSFSQVCLLLSLWEAMGSPIRCLDEFDVYMDHINRKMAIDMLMVAARRSIGRQFILITPGSKSDITISADVRVKELAEPERGQATLTFRR</sequence>
<keyword evidence="5" id="KW-0547">Nucleotide-binding</keyword>
<feature type="coiled-coil region" evidence="12">
    <location>
        <begin position="721"/>
        <end position="856"/>
    </location>
</feature>
<keyword evidence="8 12" id="KW-0175">Coiled coil</keyword>
<feature type="coiled-coil region" evidence="12">
    <location>
        <begin position="267"/>
        <end position="301"/>
    </location>
</feature>
<evidence type="ECO:0000256" key="3">
    <source>
        <dbReference type="ARBA" id="ARBA00006793"/>
    </source>
</evidence>
<evidence type="ECO:0000256" key="5">
    <source>
        <dbReference type="ARBA" id="ARBA00022741"/>
    </source>
</evidence>
<reference evidence="15" key="2">
    <citation type="journal article" date="2023" name="IMA Fungus">
        <title>Comparative genomic study of the Penicillium genus elucidates a diverse pangenome and 15 lateral gene transfer events.</title>
        <authorList>
            <person name="Petersen C."/>
            <person name="Sorensen T."/>
            <person name="Nielsen M.R."/>
            <person name="Sondergaard T.E."/>
            <person name="Sorensen J.L."/>
            <person name="Fitzpatrick D.A."/>
            <person name="Frisvad J.C."/>
            <person name="Nielsen K.L."/>
        </authorList>
    </citation>
    <scope>NUCLEOTIDE SEQUENCE</scope>
    <source>
        <strain evidence="15">IBT 16849</strain>
    </source>
</reference>
<keyword evidence="4" id="KW-0158">Chromosome</keyword>
<dbReference type="InterPro" id="IPR027417">
    <property type="entry name" value="P-loop_NTPase"/>
</dbReference>
<evidence type="ECO:0000259" key="14">
    <source>
        <dbReference type="Pfam" id="PF02463"/>
    </source>
</evidence>
<name>A0A9W9T5K4_9EURO</name>
<reference evidence="15" key="1">
    <citation type="submission" date="2022-11" db="EMBL/GenBank/DDBJ databases">
        <authorList>
            <person name="Petersen C."/>
        </authorList>
    </citation>
    <scope>NUCLEOTIDE SEQUENCE</scope>
    <source>
        <strain evidence="15">IBT 16849</strain>
    </source>
</reference>
<comment type="subcellular location">
    <subcellularLocation>
        <location evidence="2">Chromosome</location>
    </subcellularLocation>
    <subcellularLocation>
        <location evidence="1">Nucleus</location>
    </subcellularLocation>
</comment>
<dbReference type="GO" id="GO:0003697">
    <property type="term" value="F:single-stranded DNA binding"/>
    <property type="evidence" value="ECO:0007669"/>
    <property type="project" value="TreeGrafter"/>
</dbReference>
<dbReference type="Gene3D" id="3.40.50.300">
    <property type="entry name" value="P-loop containing nucleotide triphosphate hydrolases"/>
    <property type="match status" value="2"/>
</dbReference>
<dbReference type="GO" id="GO:0005524">
    <property type="term" value="F:ATP binding"/>
    <property type="evidence" value="ECO:0007669"/>
    <property type="project" value="UniProtKB-KW"/>
</dbReference>
<dbReference type="GO" id="GO:0035861">
    <property type="term" value="C:site of double-strand break"/>
    <property type="evidence" value="ECO:0007669"/>
    <property type="project" value="TreeGrafter"/>
</dbReference>
<dbReference type="EMBL" id="JAPQKP010000001">
    <property type="protein sequence ID" value="KAJ5210302.1"/>
    <property type="molecule type" value="Genomic_DNA"/>
</dbReference>
<dbReference type="GO" id="GO:0030915">
    <property type="term" value="C:Smc5-Smc6 complex"/>
    <property type="evidence" value="ECO:0007669"/>
    <property type="project" value="TreeGrafter"/>
</dbReference>
<keyword evidence="7" id="KW-0067">ATP-binding</keyword>
<dbReference type="Pfam" id="PF02463">
    <property type="entry name" value="SMC_N"/>
    <property type="match status" value="1"/>
</dbReference>
<gene>
    <name evidence="15" type="ORF">N7472_000441</name>
</gene>
<protein>
    <submittedName>
        <fullName evidence="15">RecF/RecN/SMC</fullName>
    </submittedName>
</protein>
<keyword evidence="11" id="KW-0539">Nucleus</keyword>
<keyword evidence="16" id="KW-1185">Reference proteome</keyword>
<evidence type="ECO:0000313" key="16">
    <source>
        <dbReference type="Proteomes" id="UP001150879"/>
    </source>
</evidence>
<feature type="domain" description="RecF/RecN/SMC N-terminal" evidence="14">
    <location>
        <begin position="100"/>
        <end position="1108"/>
    </location>
</feature>
<evidence type="ECO:0000256" key="13">
    <source>
        <dbReference type="SAM" id="MobiDB-lite"/>
    </source>
</evidence>
<feature type="compositionally biased region" description="Low complexity" evidence="13">
    <location>
        <begin position="35"/>
        <end position="50"/>
    </location>
</feature>
<comment type="caution">
    <text evidence="15">The sequence shown here is derived from an EMBL/GenBank/DDBJ whole genome shotgun (WGS) entry which is preliminary data.</text>
</comment>
<feature type="coiled-coil region" evidence="12">
    <location>
        <begin position="334"/>
        <end position="523"/>
    </location>
</feature>
<evidence type="ECO:0000256" key="6">
    <source>
        <dbReference type="ARBA" id="ARBA00022763"/>
    </source>
</evidence>
<dbReference type="GO" id="GO:0003684">
    <property type="term" value="F:damaged DNA binding"/>
    <property type="evidence" value="ECO:0007669"/>
    <property type="project" value="TreeGrafter"/>
</dbReference>
<keyword evidence="9" id="KW-0233">DNA recombination</keyword>
<dbReference type="GO" id="GO:0000724">
    <property type="term" value="P:double-strand break repair via homologous recombination"/>
    <property type="evidence" value="ECO:0007669"/>
    <property type="project" value="TreeGrafter"/>
</dbReference>
<keyword evidence="10" id="KW-0234">DNA repair</keyword>
<dbReference type="PANTHER" id="PTHR19306:SF6">
    <property type="entry name" value="STRUCTURAL MAINTENANCE OF CHROMOSOMES PROTEIN 6"/>
    <property type="match status" value="1"/>
</dbReference>
<evidence type="ECO:0000313" key="15">
    <source>
        <dbReference type="EMBL" id="KAJ5210302.1"/>
    </source>
</evidence>
<dbReference type="Proteomes" id="UP001150879">
    <property type="component" value="Unassembled WGS sequence"/>
</dbReference>
<proteinExistence type="inferred from homology"/>
<dbReference type="PANTHER" id="PTHR19306">
    <property type="entry name" value="STRUCTURAL MAINTENANCE OF CHROMOSOMES 5,6 SMC5, SMC6"/>
    <property type="match status" value="1"/>
</dbReference>
<evidence type="ECO:0000256" key="12">
    <source>
        <dbReference type="SAM" id="Coils"/>
    </source>
</evidence>
<feature type="region of interest" description="Disordered" evidence="13">
    <location>
        <begin position="1"/>
        <end position="50"/>
    </location>
</feature>
<dbReference type="SUPFAM" id="SSF52540">
    <property type="entry name" value="P-loop containing nucleoside triphosphate hydrolases"/>
    <property type="match status" value="1"/>
</dbReference>
<comment type="similarity">
    <text evidence="3">Belongs to the SMC family. SMC6 subfamily.</text>
</comment>
<evidence type="ECO:0000256" key="11">
    <source>
        <dbReference type="ARBA" id="ARBA00023242"/>
    </source>
</evidence>
<evidence type="ECO:0000256" key="4">
    <source>
        <dbReference type="ARBA" id="ARBA00022454"/>
    </source>
</evidence>
<evidence type="ECO:0000256" key="8">
    <source>
        <dbReference type="ARBA" id="ARBA00023054"/>
    </source>
</evidence>
<dbReference type="OrthoDB" id="10265785at2759"/>
<evidence type="ECO:0000256" key="10">
    <source>
        <dbReference type="ARBA" id="ARBA00023204"/>
    </source>
</evidence>
<evidence type="ECO:0000256" key="7">
    <source>
        <dbReference type="ARBA" id="ARBA00022840"/>
    </source>
</evidence>
<evidence type="ECO:0000256" key="1">
    <source>
        <dbReference type="ARBA" id="ARBA00004123"/>
    </source>
</evidence>
<dbReference type="AlphaFoldDB" id="A0A9W9T5K4"/>
<keyword evidence="6" id="KW-0227">DNA damage</keyword>
<dbReference type="InterPro" id="IPR003395">
    <property type="entry name" value="RecF/RecN/SMC_N"/>
</dbReference>
<dbReference type="Gene3D" id="1.10.287.1490">
    <property type="match status" value="1"/>
</dbReference>
<evidence type="ECO:0000256" key="9">
    <source>
        <dbReference type="ARBA" id="ARBA00023172"/>
    </source>
</evidence>
<dbReference type="GO" id="GO:0005634">
    <property type="term" value="C:nucleus"/>
    <property type="evidence" value="ECO:0007669"/>
    <property type="project" value="UniProtKB-SubCell"/>
</dbReference>
<accession>A0A9W9T5K4</accession>
<organism evidence="15 16">
    <name type="scientific">Penicillium cf. griseofulvum</name>
    <dbReference type="NCBI Taxonomy" id="2972120"/>
    <lineage>
        <taxon>Eukaryota</taxon>
        <taxon>Fungi</taxon>
        <taxon>Dikarya</taxon>
        <taxon>Ascomycota</taxon>
        <taxon>Pezizomycotina</taxon>
        <taxon>Eurotiomycetes</taxon>
        <taxon>Eurotiomycetidae</taxon>
        <taxon>Eurotiales</taxon>
        <taxon>Aspergillaceae</taxon>
        <taxon>Penicillium</taxon>
    </lineage>
</organism>
<evidence type="ECO:0000256" key="2">
    <source>
        <dbReference type="ARBA" id="ARBA00004286"/>
    </source>
</evidence>